<evidence type="ECO:0000256" key="1">
    <source>
        <dbReference type="ARBA" id="ARBA00004651"/>
    </source>
</evidence>
<dbReference type="RefSeq" id="WP_121242985.1">
    <property type="nucleotide sequence ID" value="NZ_BHVV01000008.1"/>
</dbReference>
<organism evidence="7 8">
    <name type="scientific">Sulfurisoma sediminicola</name>
    <dbReference type="NCBI Taxonomy" id="1381557"/>
    <lineage>
        <taxon>Bacteria</taxon>
        <taxon>Pseudomonadati</taxon>
        <taxon>Pseudomonadota</taxon>
        <taxon>Betaproteobacteria</taxon>
        <taxon>Nitrosomonadales</taxon>
        <taxon>Sterolibacteriaceae</taxon>
        <taxon>Sulfurisoma</taxon>
    </lineage>
</organism>
<keyword evidence="5 6" id="KW-0472">Membrane</keyword>
<feature type="transmembrane region" description="Helical" evidence="6">
    <location>
        <begin position="68"/>
        <end position="86"/>
    </location>
</feature>
<dbReference type="OrthoDB" id="8563502at2"/>
<sequence>MSPTSAAHAERIWLLLLGLTAAGAWLGETGERGWALSLTVAFLIAFKGRLVIDHYMEMRDASPTIRRVLYAFIVVVPVLVLLSHGFGDVIARVTARVVG</sequence>
<dbReference type="GO" id="GO:0005886">
    <property type="term" value="C:plasma membrane"/>
    <property type="evidence" value="ECO:0007669"/>
    <property type="project" value="UniProtKB-SubCell"/>
</dbReference>
<reference evidence="7 8" key="1">
    <citation type="submission" date="2018-10" db="EMBL/GenBank/DDBJ databases">
        <title>Genomic Encyclopedia of Type Strains, Phase IV (KMG-IV): sequencing the most valuable type-strain genomes for metagenomic binning, comparative biology and taxonomic classification.</title>
        <authorList>
            <person name="Goeker M."/>
        </authorList>
    </citation>
    <scope>NUCLEOTIDE SEQUENCE [LARGE SCALE GENOMIC DNA]</scope>
    <source>
        <strain evidence="7 8">DSM 26916</strain>
    </source>
</reference>
<dbReference type="Pfam" id="PF03626">
    <property type="entry name" value="COX4_pro"/>
    <property type="match status" value="1"/>
</dbReference>
<dbReference type="EMBL" id="RCCI01000007">
    <property type="protein sequence ID" value="RLJ62722.1"/>
    <property type="molecule type" value="Genomic_DNA"/>
</dbReference>
<feature type="transmembrane region" description="Helical" evidence="6">
    <location>
        <begin position="12"/>
        <end position="28"/>
    </location>
</feature>
<name>A0A497X906_9PROT</name>
<feature type="transmembrane region" description="Helical" evidence="6">
    <location>
        <begin position="34"/>
        <end position="56"/>
    </location>
</feature>
<gene>
    <name evidence="7" type="ORF">DFR35_2538</name>
</gene>
<evidence type="ECO:0000256" key="3">
    <source>
        <dbReference type="ARBA" id="ARBA00022692"/>
    </source>
</evidence>
<evidence type="ECO:0000256" key="5">
    <source>
        <dbReference type="ARBA" id="ARBA00023136"/>
    </source>
</evidence>
<keyword evidence="8" id="KW-1185">Reference proteome</keyword>
<keyword evidence="2" id="KW-1003">Cell membrane</keyword>
<proteinExistence type="predicted"/>
<protein>
    <submittedName>
        <fullName evidence="7">Cytochrome c oxidase subunit IV</fullName>
    </submittedName>
</protein>
<dbReference type="Proteomes" id="UP000268908">
    <property type="component" value="Unassembled WGS sequence"/>
</dbReference>
<dbReference type="AlphaFoldDB" id="A0A497X906"/>
<evidence type="ECO:0000256" key="6">
    <source>
        <dbReference type="SAM" id="Phobius"/>
    </source>
</evidence>
<evidence type="ECO:0000256" key="4">
    <source>
        <dbReference type="ARBA" id="ARBA00022989"/>
    </source>
</evidence>
<evidence type="ECO:0000256" key="2">
    <source>
        <dbReference type="ARBA" id="ARBA00022475"/>
    </source>
</evidence>
<comment type="subcellular location">
    <subcellularLocation>
        <location evidence="1">Cell membrane</location>
        <topology evidence="1">Multi-pass membrane protein</topology>
    </subcellularLocation>
</comment>
<evidence type="ECO:0000313" key="7">
    <source>
        <dbReference type="EMBL" id="RLJ62722.1"/>
    </source>
</evidence>
<comment type="caution">
    <text evidence="7">The sequence shown here is derived from an EMBL/GenBank/DDBJ whole genome shotgun (WGS) entry which is preliminary data.</text>
</comment>
<accession>A0A497X906</accession>
<keyword evidence="4 6" id="KW-1133">Transmembrane helix</keyword>
<keyword evidence="3 6" id="KW-0812">Transmembrane</keyword>
<evidence type="ECO:0000313" key="8">
    <source>
        <dbReference type="Proteomes" id="UP000268908"/>
    </source>
</evidence>
<dbReference type="InterPro" id="IPR005171">
    <property type="entry name" value="Cyt_c_oxidase_su4_prok"/>
</dbReference>